<dbReference type="AlphaFoldDB" id="A0A921IR61"/>
<dbReference type="GO" id="GO:0005886">
    <property type="term" value="C:plasma membrane"/>
    <property type="evidence" value="ECO:0007669"/>
    <property type="project" value="TreeGrafter"/>
</dbReference>
<dbReference type="GO" id="GO:0016887">
    <property type="term" value="F:ATP hydrolysis activity"/>
    <property type="evidence" value="ECO:0007669"/>
    <property type="project" value="InterPro"/>
</dbReference>
<keyword evidence="1" id="KW-0472">Membrane</keyword>
<comment type="caution">
    <text evidence="3">The sequence shown here is derived from an EMBL/GenBank/DDBJ whole genome shotgun (WGS) entry which is preliminary data.</text>
</comment>
<protein>
    <submittedName>
        <fullName evidence="3">AAA family ATPase</fullName>
    </submittedName>
</protein>
<dbReference type="GO" id="GO:0004176">
    <property type="term" value="F:ATP-dependent peptidase activity"/>
    <property type="evidence" value="ECO:0007669"/>
    <property type="project" value="TreeGrafter"/>
</dbReference>
<dbReference type="EMBL" id="DYVF01000069">
    <property type="protein sequence ID" value="HJG31904.1"/>
    <property type="molecule type" value="Genomic_DNA"/>
</dbReference>
<dbReference type="PANTHER" id="PTHR23076">
    <property type="entry name" value="METALLOPROTEASE M41 FTSH"/>
    <property type="match status" value="1"/>
</dbReference>
<keyword evidence="1" id="KW-0812">Transmembrane</keyword>
<evidence type="ECO:0000259" key="2">
    <source>
        <dbReference type="Pfam" id="PF00004"/>
    </source>
</evidence>
<evidence type="ECO:0000256" key="1">
    <source>
        <dbReference type="SAM" id="Phobius"/>
    </source>
</evidence>
<feature type="non-terminal residue" evidence="3">
    <location>
        <position position="237"/>
    </location>
</feature>
<dbReference type="InterPro" id="IPR003959">
    <property type="entry name" value="ATPase_AAA_core"/>
</dbReference>
<dbReference type="GO" id="GO:0006508">
    <property type="term" value="P:proteolysis"/>
    <property type="evidence" value="ECO:0007669"/>
    <property type="project" value="TreeGrafter"/>
</dbReference>
<dbReference type="PANTHER" id="PTHR23076:SF97">
    <property type="entry name" value="ATP-DEPENDENT ZINC METALLOPROTEASE YME1L1"/>
    <property type="match status" value="1"/>
</dbReference>
<dbReference type="Gene3D" id="3.40.50.300">
    <property type="entry name" value="P-loop containing nucleotide triphosphate hydrolases"/>
    <property type="match status" value="1"/>
</dbReference>
<organism evidence="3 4">
    <name type="scientific">Collinsella ihumii</name>
    <dbReference type="NCBI Taxonomy" id="1720204"/>
    <lineage>
        <taxon>Bacteria</taxon>
        <taxon>Bacillati</taxon>
        <taxon>Actinomycetota</taxon>
        <taxon>Coriobacteriia</taxon>
        <taxon>Coriobacteriales</taxon>
        <taxon>Coriobacteriaceae</taxon>
        <taxon>Collinsella</taxon>
    </lineage>
</organism>
<dbReference type="InterPro" id="IPR027417">
    <property type="entry name" value="P-loop_NTPase"/>
</dbReference>
<dbReference type="SUPFAM" id="SSF52540">
    <property type="entry name" value="P-loop containing nucleoside triphosphate hydrolases"/>
    <property type="match status" value="1"/>
</dbReference>
<accession>A0A921IR61</accession>
<dbReference type="Proteomes" id="UP000746751">
    <property type="component" value="Unassembled WGS sequence"/>
</dbReference>
<reference evidence="3" key="2">
    <citation type="submission" date="2021-09" db="EMBL/GenBank/DDBJ databases">
        <authorList>
            <person name="Gilroy R."/>
        </authorList>
    </citation>
    <scope>NUCLEOTIDE SEQUENCE</scope>
    <source>
        <strain evidence="3">ChiGjej2B2-7701</strain>
    </source>
</reference>
<dbReference type="Pfam" id="PF00004">
    <property type="entry name" value="AAA"/>
    <property type="match status" value="1"/>
</dbReference>
<feature type="transmembrane region" description="Helical" evidence="1">
    <location>
        <begin position="103"/>
        <end position="124"/>
    </location>
</feature>
<evidence type="ECO:0000313" key="4">
    <source>
        <dbReference type="Proteomes" id="UP000746751"/>
    </source>
</evidence>
<proteinExistence type="predicted"/>
<keyword evidence="1" id="KW-1133">Transmembrane helix</keyword>
<sequence>MLVAYLFMNMGGFFNRSTGAVQLTTSDFVTAVKEGRVDTATYTVADGSVSGTFWQDASDVGQDSELVPYTATYVGSDTLNELMAEYGGEDGVEYDVDTSDPNFLANLMVNVLPTILLVFVMFYFMRQMLGANNKAMQFGKTNAKTNESTRPKVKFGDVAGIDEAVEELKEVRDFLADPERFRKLGAKIPRGVLLVGPPGTGKTLLAKAVAGEADVPFFSISGSDFVEMFVGVGASRV</sequence>
<gene>
    <name evidence="3" type="ORF">K8U80_11005</name>
</gene>
<dbReference type="GO" id="GO:0030163">
    <property type="term" value="P:protein catabolic process"/>
    <property type="evidence" value="ECO:0007669"/>
    <property type="project" value="TreeGrafter"/>
</dbReference>
<name>A0A921IR61_9ACTN</name>
<dbReference type="GO" id="GO:0005524">
    <property type="term" value="F:ATP binding"/>
    <property type="evidence" value="ECO:0007669"/>
    <property type="project" value="InterPro"/>
</dbReference>
<evidence type="ECO:0000313" key="3">
    <source>
        <dbReference type="EMBL" id="HJG31904.1"/>
    </source>
</evidence>
<feature type="domain" description="ATPase AAA-type core" evidence="2">
    <location>
        <begin position="192"/>
        <end position="237"/>
    </location>
</feature>
<reference evidence="3" key="1">
    <citation type="journal article" date="2021" name="PeerJ">
        <title>Extensive microbial diversity within the chicken gut microbiome revealed by metagenomics and culture.</title>
        <authorList>
            <person name="Gilroy R."/>
            <person name="Ravi A."/>
            <person name="Getino M."/>
            <person name="Pursley I."/>
            <person name="Horton D.L."/>
            <person name="Alikhan N.F."/>
            <person name="Baker D."/>
            <person name="Gharbi K."/>
            <person name="Hall N."/>
            <person name="Watson M."/>
            <person name="Adriaenssens E.M."/>
            <person name="Foster-Nyarko E."/>
            <person name="Jarju S."/>
            <person name="Secka A."/>
            <person name="Antonio M."/>
            <person name="Oren A."/>
            <person name="Chaudhuri R.R."/>
            <person name="La Ragione R."/>
            <person name="Hildebrand F."/>
            <person name="Pallen M.J."/>
        </authorList>
    </citation>
    <scope>NUCLEOTIDE SEQUENCE</scope>
    <source>
        <strain evidence="3">ChiGjej2B2-7701</strain>
    </source>
</reference>